<dbReference type="Pfam" id="PF05971">
    <property type="entry name" value="Methyltransf_10"/>
    <property type="match status" value="2"/>
</dbReference>
<dbReference type="PANTHER" id="PTHR13393:SF0">
    <property type="entry name" value="RNA N6-ADENOSINE-METHYLTRANSFERASE METTL16"/>
    <property type="match status" value="1"/>
</dbReference>
<dbReference type="GO" id="GO:0005634">
    <property type="term" value="C:nucleus"/>
    <property type="evidence" value="ECO:0007669"/>
    <property type="project" value="TreeGrafter"/>
</dbReference>
<evidence type="ECO:0000256" key="2">
    <source>
        <dbReference type="ARBA" id="ARBA00022679"/>
    </source>
</evidence>
<dbReference type="GO" id="GO:0070475">
    <property type="term" value="P:rRNA base methylation"/>
    <property type="evidence" value="ECO:0007669"/>
    <property type="project" value="TreeGrafter"/>
</dbReference>
<comment type="caution">
    <text evidence="4">The sequence shown here is derived from an EMBL/GenBank/DDBJ whole genome shotgun (WGS) entry which is preliminary data.</text>
</comment>
<accession>A0A8J4CMA5</accession>
<dbReference type="Proteomes" id="UP000747110">
    <property type="component" value="Unassembled WGS sequence"/>
</dbReference>
<dbReference type="AlphaFoldDB" id="A0A8J4CMA5"/>
<evidence type="ECO:0000256" key="3">
    <source>
        <dbReference type="SAM" id="MobiDB-lite"/>
    </source>
</evidence>
<protein>
    <recommendedName>
        <fullName evidence="6">U6 small nuclear RNA (adenine-(43)-N(6))-methyltransferase</fullName>
    </recommendedName>
</protein>
<dbReference type="GO" id="GO:0008168">
    <property type="term" value="F:methyltransferase activity"/>
    <property type="evidence" value="ECO:0007669"/>
    <property type="project" value="UniProtKB-KW"/>
</dbReference>
<feature type="region of interest" description="Disordered" evidence="3">
    <location>
        <begin position="707"/>
        <end position="727"/>
    </location>
</feature>
<evidence type="ECO:0000313" key="5">
    <source>
        <dbReference type="Proteomes" id="UP000747110"/>
    </source>
</evidence>
<evidence type="ECO:0008006" key="6">
    <source>
        <dbReference type="Google" id="ProtNLM"/>
    </source>
</evidence>
<dbReference type="InterPro" id="IPR010286">
    <property type="entry name" value="METTL16/RlmF"/>
</dbReference>
<keyword evidence="2" id="KW-0808">Transferase</keyword>
<organism evidence="4 5">
    <name type="scientific">Volvox reticuliferus</name>
    <dbReference type="NCBI Taxonomy" id="1737510"/>
    <lineage>
        <taxon>Eukaryota</taxon>
        <taxon>Viridiplantae</taxon>
        <taxon>Chlorophyta</taxon>
        <taxon>core chlorophytes</taxon>
        <taxon>Chlorophyceae</taxon>
        <taxon>CS clade</taxon>
        <taxon>Chlamydomonadales</taxon>
        <taxon>Volvocaceae</taxon>
        <taxon>Volvox</taxon>
    </lineage>
</organism>
<dbReference type="PANTHER" id="PTHR13393">
    <property type="entry name" value="SAM-DEPENDENT METHYLTRANSFERASE"/>
    <property type="match status" value="1"/>
</dbReference>
<proteinExistence type="predicted"/>
<dbReference type="SUPFAM" id="SSF53335">
    <property type="entry name" value="S-adenosyl-L-methionine-dependent methyltransferases"/>
    <property type="match status" value="1"/>
</dbReference>
<feature type="compositionally biased region" description="Gly residues" evidence="3">
    <location>
        <begin position="167"/>
        <end position="184"/>
    </location>
</feature>
<keyword evidence="5" id="KW-1185">Reference proteome</keyword>
<reference evidence="4" key="1">
    <citation type="journal article" date="2021" name="Proc. Natl. Acad. Sci. U.S.A.">
        <title>Three genomes in the algal genus Volvox reveal the fate of a haploid sex-determining region after a transition to homothallism.</title>
        <authorList>
            <person name="Yamamoto K."/>
            <person name="Hamaji T."/>
            <person name="Kawai-Toyooka H."/>
            <person name="Matsuzaki R."/>
            <person name="Takahashi F."/>
            <person name="Nishimura Y."/>
            <person name="Kawachi M."/>
            <person name="Noguchi H."/>
            <person name="Minakuchi Y."/>
            <person name="Umen J.G."/>
            <person name="Toyoda A."/>
            <person name="Nozaki H."/>
        </authorList>
    </citation>
    <scope>NUCLEOTIDE SEQUENCE</scope>
    <source>
        <strain evidence="4">NIES-3786</strain>
    </source>
</reference>
<gene>
    <name evidence="4" type="ORF">Vretifemale_13776</name>
</gene>
<feature type="region of interest" description="Disordered" evidence="3">
    <location>
        <begin position="159"/>
        <end position="220"/>
    </location>
</feature>
<sequence>MPLHVPLPRGKANHAQHACTHITQIQLRSILVMCTFPHVSHAPLCYPYRIMPTVSCLSFHAYSIMPPFLSAGSPETLHPDPWILFPPIVQEAELQSAVAEYRTQLASLEPLLAVEPGNEDLKEVYEQLQEALSYTLAALDEQQQGAAAAAGEQLPAAEGGAACDSVGGDGGGGGGDGSGGGAGGDAPAASVDVDNSRPPAIPCSELEASSRPRGGARNNARMHPSNLYYRQEPDFAALAHEYDILRPYVTTDAAGRGHLDNTNWEATRALTAVLLQHDFGLKWWLPEGQLVPPVPNRANYIHWIGDLLDLSPPARSQGCIRGLDIGCGANFIYCLLGAVLYGWHMVGIDVTQVAVRCSQQLIQDNPQVASLLEVRDLSYLHPELRGPDAAAPAAGLGGSGRRRKRSAPQGQALHSADRGDTGWEVPEGETMAADGGVDAPGGAVGALAEEEDEAGHEEAEVTEGALKGGNEQGILLPAFLCEEEMFAFTICNPPFFESMQEAAQNPNTAFGGTAAEMVCPGGELAFVLQMMVESEMLKDQVHWFTTMVGKKTTFKALRRELHSRNVTALRTTELAQGKTSRWAVAWSWQVHPNMASQPLRRREAPDGGHAAAAEEPCVAAAAPHVASLAAGNSKAGSVIGRPSAPLGISLLPRRHISFTVQQAGSLNSRTILQMVKQVLQEKGSGPLDVDAATWTVAWPLQVGTFSGNAEDRGLKRPRGDAPEGNGSWASNIKVRLRIAQQQRGRFELVATIPNDAPDLAARAFTGLMAALKSVLENVAS</sequence>
<evidence type="ECO:0000256" key="1">
    <source>
        <dbReference type="ARBA" id="ARBA00022603"/>
    </source>
</evidence>
<dbReference type="InterPro" id="IPR029063">
    <property type="entry name" value="SAM-dependent_MTases_sf"/>
</dbReference>
<dbReference type="Gene3D" id="3.40.50.150">
    <property type="entry name" value="Vaccinia Virus protein VP39"/>
    <property type="match status" value="2"/>
</dbReference>
<dbReference type="OrthoDB" id="514248at2759"/>
<name>A0A8J4CMA5_9CHLO</name>
<feature type="compositionally biased region" description="Basic and acidic residues" evidence="3">
    <location>
        <begin position="709"/>
        <end position="721"/>
    </location>
</feature>
<evidence type="ECO:0000313" key="4">
    <source>
        <dbReference type="EMBL" id="GIL85186.1"/>
    </source>
</evidence>
<keyword evidence="1" id="KW-0489">Methyltransferase</keyword>
<dbReference type="EMBL" id="BNCP01000032">
    <property type="protein sequence ID" value="GIL85186.1"/>
    <property type="molecule type" value="Genomic_DNA"/>
</dbReference>
<feature type="region of interest" description="Disordered" evidence="3">
    <location>
        <begin position="388"/>
        <end position="443"/>
    </location>
</feature>